<dbReference type="PROSITE" id="PS51857">
    <property type="entry name" value="CSD_2"/>
    <property type="match status" value="1"/>
</dbReference>
<dbReference type="InterPro" id="IPR052069">
    <property type="entry name" value="Ca-reg_mRNA-binding_domain"/>
</dbReference>
<dbReference type="InterPro" id="IPR019844">
    <property type="entry name" value="CSD_CS"/>
</dbReference>
<evidence type="ECO:0000256" key="2">
    <source>
        <dbReference type="RuleBase" id="RU000408"/>
    </source>
</evidence>
<dbReference type="eggNOG" id="COG1278">
    <property type="taxonomic scope" value="Bacteria"/>
</dbReference>
<feature type="transmembrane region" description="Helical" evidence="4">
    <location>
        <begin position="86"/>
        <end position="114"/>
    </location>
</feature>
<name>E6WSE6_PSEUU</name>
<dbReference type="InterPro" id="IPR010718">
    <property type="entry name" value="DUF1294"/>
</dbReference>
<dbReference type="SUPFAM" id="SSF50249">
    <property type="entry name" value="Nucleic acid-binding proteins"/>
    <property type="match status" value="1"/>
</dbReference>
<keyword evidence="6" id="KW-0238">DNA-binding</keyword>
<dbReference type="Pfam" id="PF00313">
    <property type="entry name" value="CSD"/>
    <property type="match status" value="1"/>
</dbReference>
<keyword evidence="4" id="KW-1133">Transmembrane helix</keyword>
<proteinExistence type="predicted"/>
<dbReference type="GO" id="GO:0005829">
    <property type="term" value="C:cytosol"/>
    <property type="evidence" value="ECO:0007669"/>
    <property type="project" value="UniProtKB-ARBA"/>
</dbReference>
<dbReference type="InterPro" id="IPR012340">
    <property type="entry name" value="NA-bd_OB-fold"/>
</dbReference>
<evidence type="ECO:0000313" key="6">
    <source>
        <dbReference type="EMBL" id="ADV27095.1"/>
    </source>
</evidence>
<dbReference type="InterPro" id="IPR011129">
    <property type="entry name" value="CSD"/>
</dbReference>
<feature type="domain" description="CSD" evidence="5">
    <location>
        <begin position="2"/>
        <end position="67"/>
    </location>
</feature>
<evidence type="ECO:0000259" key="5">
    <source>
        <dbReference type="PROSITE" id="PS51857"/>
    </source>
</evidence>
<accession>E6WSE6</accession>
<feature type="transmembrane region" description="Helical" evidence="4">
    <location>
        <begin position="170"/>
        <end position="189"/>
    </location>
</feature>
<evidence type="ECO:0000256" key="1">
    <source>
        <dbReference type="ARBA" id="ARBA00022553"/>
    </source>
</evidence>
<keyword evidence="7" id="KW-1185">Reference proteome</keyword>
<dbReference type="SMART" id="SM00357">
    <property type="entry name" value="CSP"/>
    <property type="match status" value="1"/>
</dbReference>
<dbReference type="STRING" id="743721.Psesu_1247"/>
<dbReference type="InterPro" id="IPR002059">
    <property type="entry name" value="CSP_DNA-bd"/>
</dbReference>
<dbReference type="GO" id="GO:0003730">
    <property type="term" value="F:mRNA 3'-UTR binding"/>
    <property type="evidence" value="ECO:0007669"/>
    <property type="project" value="TreeGrafter"/>
</dbReference>
<gene>
    <name evidence="6" type="ordered locus">Psesu_1247</name>
</gene>
<keyword evidence="4" id="KW-0812">Transmembrane</keyword>
<dbReference type="PANTHER" id="PTHR12962:SF1">
    <property type="entry name" value="COLD SHOCK DOMAIN-CONTAINING PROTEIN CG9705"/>
    <property type="match status" value="1"/>
</dbReference>
<dbReference type="EMBL" id="CP002446">
    <property type="protein sequence ID" value="ADV27095.1"/>
    <property type="molecule type" value="Genomic_DNA"/>
</dbReference>
<evidence type="ECO:0000256" key="3">
    <source>
        <dbReference type="SAM" id="MobiDB-lite"/>
    </source>
</evidence>
<dbReference type="eggNOG" id="COG3326">
    <property type="taxonomic scope" value="Bacteria"/>
</dbReference>
<dbReference type="GO" id="GO:0003677">
    <property type="term" value="F:DNA binding"/>
    <property type="evidence" value="ECO:0007669"/>
    <property type="project" value="UniProtKB-KW"/>
</dbReference>
<evidence type="ECO:0000313" key="7">
    <source>
        <dbReference type="Proteomes" id="UP000008632"/>
    </source>
</evidence>
<comment type="subcellular location">
    <subcellularLocation>
        <location evidence="2">Cytoplasm</location>
    </subcellularLocation>
</comment>
<dbReference type="CDD" id="cd04458">
    <property type="entry name" value="CSP_CDS"/>
    <property type="match status" value="1"/>
</dbReference>
<dbReference type="PROSITE" id="PS00352">
    <property type="entry name" value="CSD_1"/>
    <property type="match status" value="1"/>
</dbReference>
<dbReference type="RefSeq" id="WP_013534924.1">
    <property type="nucleotide sequence ID" value="NC_014924.1"/>
</dbReference>
<dbReference type="KEGG" id="psu:Psesu_1247"/>
<dbReference type="GO" id="GO:0043488">
    <property type="term" value="P:regulation of mRNA stability"/>
    <property type="evidence" value="ECO:0007669"/>
    <property type="project" value="TreeGrafter"/>
</dbReference>
<evidence type="ECO:0000256" key="4">
    <source>
        <dbReference type="SAM" id="Phobius"/>
    </source>
</evidence>
<feature type="region of interest" description="Disordered" evidence="3">
    <location>
        <begin position="43"/>
        <end position="79"/>
    </location>
</feature>
<keyword evidence="4" id="KW-0472">Membrane</keyword>
<keyword evidence="1" id="KW-0597">Phosphoprotein</keyword>
<dbReference type="Gene3D" id="2.40.50.140">
    <property type="entry name" value="Nucleic acid-binding proteins"/>
    <property type="match status" value="1"/>
</dbReference>
<dbReference type="HOGENOM" id="CLU_091970_0_0_6"/>
<reference evidence="6 7" key="1">
    <citation type="submission" date="2011-01" db="EMBL/GenBank/DDBJ databases">
        <title>Complete sequence of Pseudoxanthomonas suwonensis 11-1.</title>
        <authorList>
            <consortium name="US DOE Joint Genome Institute"/>
            <person name="Lucas S."/>
            <person name="Copeland A."/>
            <person name="Lapidus A."/>
            <person name="Cheng J.-F."/>
            <person name="Goodwin L."/>
            <person name="Pitluck S."/>
            <person name="Teshima H."/>
            <person name="Detter J.C."/>
            <person name="Han C."/>
            <person name="Tapia R."/>
            <person name="Land M."/>
            <person name="Hauser L."/>
            <person name="Kyrpides N."/>
            <person name="Ivanova N."/>
            <person name="Ovchinnikova G."/>
            <person name="Siebers A.K."/>
            <person name="Allgaier M."/>
            <person name="Thelen M.P."/>
            <person name="Hugenholtz P."/>
            <person name="Gladden J."/>
            <person name="Woyke T."/>
        </authorList>
    </citation>
    <scope>NUCLEOTIDE SEQUENCE [LARGE SCALE GENOMIC DNA]</scope>
    <source>
        <strain evidence="7">11-1</strain>
    </source>
</reference>
<dbReference type="AlphaFoldDB" id="E6WSE6"/>
<organism evidence="6 7">
    <name type="scientific">Pseudoxanthomonas suwonensis (strain 11-1)</name>
    <dbReference type="NCBI Taxonomy" id="743721"/>
    <lineage>
        <taxon>Bacteria</taxon>
        <taxon>Pseudomonadati</taxon>
        <taxon>Pseudomonadota</taxon>
        <taxon>Gammaproteobacteria</taxon>
        <taxon>Lysobacterales</taxon>
        <taxon>Lysobacteraceae</taxon>
        <taxon>Pseudoxanthomonas</taxon>
    </lineage>
</organism>
<dbReference type="Proteomes" id="UP000008632">
    <property type="component" value="Chromosome"/>
</dbReference>
<dbReference type="OrthoDB" id="72963at2"/>
<sequence length="198" mass="21694">MRLAGKIIEWNDERGFGFIAQNGGSQRVFVHVRDFEGRARRPVVGDPVTYEPGQDARGRPMATRVRNARQPAAKPQSSTSRFPRTAVALVALAGVGAGVFAGLLPLVVGFAYLFMSGVSYFMYWADKSAAQNDARRTPEANLHLVDLLCGWPGALLAQQQFRHKTVKQPFVALFWLTVLINIASVAWLVHSGMLEGIG</sequence>
<dbReference type="Pfam" id="PF06961">
    <property type="entry name" value="DUF1294"/>
    <property type="match status" value="1"/>
</dbReference>
<dbReference type="PANTHER" id="PTHR12962">
    <property type="entry name" value="CALCIUM-REGULATED HEAT STABLE PROTEIN CRHSP-24-RELATED"/>
    <property type="match status" value="1"/>
</dbReference>
<protein>
    <submittedName>
        <fullName evidence="6">Cold-shock DNA-binding domain protein</fullName>
    </submittedName>
</protein>